<organism evidence="2">
    <name type="scientific">Lygus hesperus</name>
    <name type="common">Western plant bug</name>
    <dbReference type="NCBI Taxonomy" id="30085"/>
    <lineage>
        <taxon>Eukaryota</taxon>
        <taxon>Metazoa</taxon>
        <taxon>Ecdysozoa</taxon>
        <taxon>Arthropoda</taxon>
        <taxon>Hexapoda</taxon>
        <taxon>Insecta</taxon>
        <taxon>Pterygota</taxon>
        <taxon>Neoptera</taxon>
        <taxon>Paraneoptera</taxon>
        <taxon>Hemiptera</taxon>
        <taxon>Heteroptera</taxon>
        <taxon>Panheteroptera</taxon>
        <taxon>Cimicomorpha</taxon>
        <taxon>Miridae</taxon>
        <taxon>Mirini</taxon>
        <taxon>Lygus</taxon>
    </lineage>
</organism>
<feature type="region of interest" description="Disordered" evidence="1">
    <location>
        <begin position="84"/>
        <end position="105"/>
    </location>
</feature>
<evidence type="ECO:0000313" key="2">
    <source>
        <dbReference type="EMBL" id="JAG13183.1"/>
    </source>
</evidence>
<evidence type="ECO:0000256" key="1">
    <source>
        <dbReference type="SAM" id="MobiDB-lite"/>
    </source>
</evidence>
<name>A0A0A9X336_LYGHE</name>
<proteinExistence type="predicted"/>
<sequence length="105" mass="11115">MSTSPINTVTTIVSGTEAIDTTDNKVTYVHGAAKQILSQVGNALESVIAVMSPTQRRACKNYNDRHGELIRTLNDVVLTDAGKVMSSSSSSSSVSSTTQKLRDGL</sequence>
<gene>
    <name evidence="2" type="primary">dxs_8</name>
    <name evidence="2" type="ORF">CM83_23973</name>
</gene>
<dbReference type="AlphaFoldDB" id="A0A0A9X336"/>
<dbReference type="EMBL" id="GBHO01030421">
    <property type="protein sequence ID" value="JAG13183.1"/>
    <property type="molecule type" value="Transcribed_RNA"/>
</dbReference>
<protein>
    <submittedName>
        <fullName evidence="2">1-deoxy-D-xylulose-5-phosphate synthase</fullName>
    </submittedName>
</protein>
<feature type="compositionally biased region" description="Low complexity" evidence="1">
    <location>
        <begin position="86"/>
        <end position="96"/>
    </location>
</feature>
<accession>A0A0A9X336</accession>
<reference evidence="2" key="1">
    <citation type="journal article" date="2014" name="PLoS ONE">
        <title>Transcriptome-Based Identification of ABC Transporters in the Western Tarnished Plant Bug Lygus hesperus.</title>
        <authorList>
            <person name="Hull J.J."/>
            <person name="Chaney K."/>
            <person name="Geib S.M."/>
            <person name="Fabrick J.A."/>
            <person name="Brent C.S."/>
            <person name="Walsh D."/>
            <person name="Lavine L.C."/>
        </authorList>
    </citation>
    <scope>NUCLEOTIDE SEQUENCE</scope>
</reference>
<reference evidence="2" key="2">
    <citation type="submission" date="2014-07" db="EMBL/GenBank/DDBJ databases">
        <authorList>
            <person name="Hull J."/>
        </authorList>
    </citation>
    <scope>NUCLEOTIDE SEQUENCE</scope>
</reference>